<dbReference type="Pfam" id="PF05971">
    <property type="entry name" value="Methyltransf_10"/>
    <property type="match status" value="1"/>
</dbReference>
<dbReference type="AlphaFoldDB" id="A0A9P4V177"/>
<dbReference type="Proteomes" id="UP000799444">
    <property type="component" value="Unassembled WGS sequence"/>
</dbReference>
<dbReference type="EMBL" id="ML996169">
    <property type="protein sequence ID" value="KAF2732916.1"/>
    <property type="molecule type" value="Genomic_DNA"/>
</dbReference>
<evidence type="ECO:0000256" key="1">
    <source>
        <dbReference type="ARBA" id="ARBA00022603"/>
    </source>
</evidence>
<accession>A0A9P4V177</accession>
<sequence length="420" mass="47371">MDQASSINFPALAAADAEFAKFYEETKGKGGLDFFDKATQQALTKATLRVHHGLELVLPDDRLCPPIPNRNIYVSWIKNLIDSTNPDYSAKYDPERKVVGLDIGTGASAIYTLLLLNQRPNWIMCATEVDTKSFNYAIQNISLNSFGPRTKPLLTIGSNAAIPFHYLGVPHLDFTVCNPPFFETVAEMRRSLAGDGKAKPPYSISNAAPNEMLCPGGDLGFVTKMVNESLALKEKVTWFTTMFGKLESAKAIIKLLQQHGIENWAVGCIEPGGHTKRWVVGWSFGDYRPHNVHFISIAYRHEYLPFPTQYRIDLTSKYSLKDAKATVNEQLSSLDLEWRWDEATSSGVGIASQNVWNRQYRRQKQKQHMAKTSEIQGQSMTQRDNSIGMTKEIIIDWLRGTNRTLWESLCGLMHRKFKVN</sequence>
<dbReference type="PANTHER" id="PTHR13393">
    <property type="entry name" value="SAM-DEPENDENT METHYLTRANSFERASE"/>
    <property type="match status" value="1"/>
</dbReference>
<keyword evidence="1" id="KW-0489">Methyltransferase</keyword>
<proteinExistence type="predicted"/>
<dbReference type="GO" id="GO:0070475">
    <property type="term" value="P:rRNA base methylation"/>
    <property type="evidence" value="ECO:0007669"/>
    <property type="project" value="TreeGrafter"/>
</dbReference>
<keyword evidence="2" id="KW-0808">Transferase</keyword>
<comment type="caution">
    <text evidence="3">The sequence shown here is derived from an EMBL/GenBank/DDBJ whole genome shotgun (WGS) entry which is preliminary data.</text>
</comment>
<dbReference type="PANTHER" id="PTHR13393:SF0">
    <property type="entry name" value="RNA N6-ADENOSINE-METHYLTRANSFERASE METTL16"/>
    <property type="match status" value="1"/>
</dbReference>
<dbReference type="InterPro" id="IPR029063">
    <property type="entry name" value="SAM-dependent_MTases_sf"/>
</dbReference>
<dbReference type="InterPro" id="IPR010286">
    <property type="entry name" value="METTL16/RlmF"/>
</dbReference>
<dbReference type="GO" id="GO:0008168">
    <property type="term" value="F:methyltransferase activity"/>
    <property type="evidence" value="ECO:0007669"/>
    <property type="project" value="UniProtKB-KW"/>
</dbReference>
<protein>
    <recommendedName>
        <fullName evidence="5">U6 small nuclear RNA (adenine-(43)-N(6))-methyltransferase</fullName>
    </recommendedName>
</protein>
<dbReference type="GO" id="GO:0005634">
    <property type="term" value="C:nucleus"/>
    <property type="evidence" value="ECO:0007669"/>
    <property type="project" value="TreeGrafter"/>
</dbReference>
<organism evidence="3 4">
    <name type="scientific">Polyplosphaeria fusca</name>
    <dbReference type="NCBI Taxonomy" id="682080"/>
    <lineage>
        <taxon>Eukaryota</taxon>
        <taxon>Fungi</taxon>
        <taxon>Dikarya</taxon>
        <taxon>Ascomycota</taxon>
        <taxon>Pezizomycotina</taxon>
        <taxon>Dothideomycetes</taxon>
        <taxon>Pleosporomycetidae</taxon>
        <taxon>Pleosporales</taxon>
        <taxon>Tetraplosphaeriaceae</taxon>
        <taxon>Polyplosphaeria</taxon>
    </lineage>
</organism>
<keyword evidence="4" id="KW-1185">Reference proteome</keyword>
<evidence type="ECO:0000313" key="3">
    <source>
        <dbReference type="EMBL" id="KAF2732916.1"/>
    </source>
</evidence>
<evidence type="ECO:0000256" key="2">
    <source>
        <dbReference type="ARBA" id="ARBA00022679"/>
    </source>
</evidence>
<reference evidence="3" key="1">
    <citation type="journal article" date="2020" name="Stud. Mycol.">
        <title>101 Dothideomycetes genomes: a test case for predicting lifestyles and emergence of pathogens.</title>
        <authorList>
            <person name="Haridas S."/>
            <person name="Albert R."/>
            <person name="Binder M."/>
            <person name="Bloem J."/>
            <person name="Labutti K."/>
            <person name="Salamov A."/>
            <person name="Andreopoulos B."/>
            <person name="Baker S."/>
            <person name="Barry K."/>
            <person name="Bills G."/>
            <person name="Bluhm B."/>
            <person name="Cannon C."/>
            <person name="Castanera R."/>
            <person name="Culley D."/>
            <person name="Daum C."/>
            <person name="Ezra D."/>
            <person name="Gonzalez J."/>
            <person name="Henrissat B."/>
            <person name="Kuo A."/>
            <person name="Liang C."/>
            <person name="Lipzen A."/>
            <person name="Lutzoni F."/>
            <person name="Magnuson J."/>
            <person name="Mondo S."/>
            <person name="Nolan M."/>
            <person name="Ohm R."/>
            <person name="Pangilinan J."/>
            <person name="Park H.-J."/>
            <person name="Ramirez L."/>
            <person name="Alfaro M."/>
            <person name="Sun H."/>
            <person name="Tritt A."/>
            <person name="Yoshinaga Y."/>
            <person name="Zwiers L.-H."/>
            <person name="Turgeon B."/>
            <person name="Goodwin S."/>
            <person name="Spatafora J."/>
            <person name="Crous P."/>
            <person name="Grigoriev I."/>
        </authorList>
    </citation>
    <scope>NUCLEOTIDE SEQUENCE</scope>
    <source>
        <strain evidence="3">CBS 125425</strain>
    </source>
</reference>
<name>A0A9P4V177_9PLEO</name>
<dbReference type="OrthoDB" id="514248at2759"/>
<evidence type="ECO:0008006" key="5">
    <source>
        <dbReference type="Google" id="ProtNLM"/>
    </source>
</evidence>
<dbReference type="SUPFAM" id="SSF53335">
    <property type="entry name" value="S-adenosyl-L-methionine-dependent methyltransferases"/>
    <property type="match status" value="1"/>
</dbReference>
<gene>
    <name evidence="3" type="ORF">EJ04DRAFT_496079</name>
</gene>
<dbReference type="Gene3D" id="3.40.50.150">
    <property type="entry name" value="Vaccinia Virus protein VP39"/>
    <property type="match status" value="1"/>
</dbReference>
<evidence type="ECO:0000313" key="4">
    <source>
        <dbReference type="Proteomes" id="UP000799444"/>
    </source>
</evidence>